<evidence type="ECO:0000256" key="1">
    <source>
        <dbReference type="ARBA" id="ARBA00004651"/>
    </source>
</evidence>
<protein>
    <submittedName>
        <fullName evidence="11">Virulence factor transmembrane protein</fullName>
    </submittedName>
</protein>
<keyword evidence="3 10" id="KW-0812">Transmembrane</keyword>
<feature type="transmembrane region" description="Helical" evidence="10">
    <location>
        <begin position="185"/>
        <end position="208"/>
    </location>
</feature>
<feature type="transmembrane region" description="Helical" evidence="10">
    <location>
        <begin position="304"/>
        <end position="323"/>
    </location>
</feature>
<dbReference type="InterPro" id="IPR051050">
    <property type="entry name" value="Lipid_II_flippase_MurJ/MviN"/>
</dbReference>
<dbReference type="GO" id="GO:0015648">
    <property type="term" value="F:lipid-linked peptidoglycan transporter activity"/>
    <property type="evidence" value="ECO:0007669"/>
    <property type="project" value="TreeGrafter"/>
</dbReference>
<feature type="transmembrane region" description="Helical" evidence="10">
    <location>
        <begin position="335"/>
        <end position="358"/>
    </location>
</feature>
<feature type="transmembrane region" description="Helical" evidence="10">
    <location>
        <begin position="260"/>
        <end position="284"/>
    </location>
</feature>
<dbReference type="InterPro" id="IPR004268">
    <property type="entry name" value="MurJ"/>
</dbReference>
<dbReference type="Pfam" id="PF03023">
    <property type="entry name" value="MurJ"/>
    <property type="match status" value="1"/>
</dbReference>
<reference evidence="12" key="2">
    <citation type="submission" date="2007-04" db="EMBL/GenBank/DDBJ databases">
        <title>Complete genome sequence of the nitrogen-fixing bacterium Azorhizobium caulinodans ORS571.</title>
        <authorList>
            <person name="Lee K.B."/>
            <person name="Backer P.D."/>
            <person name="Aono T."/>
            <person name="Liu C.T."/>
            <person name="Suzuki S."/>
            <person name="Suzuki T."/>
            <person name="Kaneko T."/>
            <person name="Yamada M."/>
            <person name="Tabata S."/>
            <person name="Kupfer D.M."/>
            <person name="Najar F.Z."/>
            <person name="Wiley G.B."/>
            <person name="Roe B."/>
            <person name="Binnewies T."/>
            <person name="Ussery D."/>
            <person name="Vereecke D."/>
            <person name="Gevers D."/>
            <person name="Holsters M."/>
            <person name="Oyaizu H."/>
        </authorList>
    </citation>
    <scope>NUCLEOTIDE SEQUENCE [LARGE SCALE GENOMIC DNA]</scope>
    <source>
        <strain evidence="12">ATCC 43989 / DSM 5975 / JCM 20966 / LMG 6465 / NBRC 14845 / NCIMB 13405 / ORS 571</strain>
    </source>
</reference>
<sequence>MSGPAPASTAPPALAIRARNRPWLSRRMSLSTRRASIVSAATLGSRVLGFARDAGTAAVLGAGPLADALMAALALPLLARRLLADGAFNAALIPALVRAQARDGREGARRLALAVLLALFALLLAFAVAGAVFMPALIRALAPGFEVGGERADLAIACGRIALLYLPLAAAAAVYGGLANGGGRVALPALAPMLANVVALSAIVYVALEGLIGTAAAARAMAAATVAAGVAQLALMMLATRGLPSRPAVVRPDWRGAGRVLRASTPALLFAGLPLLRLFIVAAVVSATPGAVSALNYAQRLMDLPLGLVGASAGAVLVPLLAMGGKSAGREASGAVLAALGLALPAGLGLCLLAPPIVGVLYQRGGFTAEDAEATAQFLAILALALPAQGVERVLAATALTHGVIGPAERIGAGSLLACLLLALGANAFAGPVAAAGAIALCATASAVLLGGLLARRGLLAVDRTLLRQGLAILCAGALMGAAVDGAARFWTPPAPQSLEGLLRLAALVGLGMIIYGVTLLALRPRRARSQQET</sequence>
<evidence type="ECO:0000313" key="12">
    <source>
        <dbReference type="Proteomes" id="UP000000270"/>
    </source>
</evidence>
<evidence type="ECO:0000256" key="9">
    <source>
        <dbReference type="ARBA" id="ARBA00061532"/>
    </source>
</evidence>
<organism evidence="11 12">
    <name type="scientific">Azorhizobium caulinodans (strain ATCC 43989 / DSM 5975 / JCM 20966 / LMG 6465 / NBRC 14845 / NCIMB 13405 / ORS 571)</name>
    <dbReference type="NCBI Taxonomy" id="438753"/>
    <lineage>
        <taxon>Bacteria</taxon>
        <taxon>Pseudomonadati</taxon>
        <taxon>Pseudomonadota</taxon>
        <taxon>Alphaproteobacteria</taxon>
        <taxon>Hyphomicrobiales</taxon>
        <taxon>Xanthobacteraceae</taxon>
        <taxon>Azorhizobium</taxon>
    </lineage>
</organism>
<feature type="transmembrane region" description="Helical" evidence="10">
    <location>
        <begin position="504"/>
        <end position="523"/>
    </location>
</feature>
<dbReference type="KEGG" id="azc:AZC_4303"/>
<dbReference type="eggNOG" id="COG0728">
    <property type="taxonomic scope" value="Bacteria"/>
</dbReference>
<feature type="transmembrane region" description="Helical" evidence="10">
    <location>
        <begin position="435"/>
        <end position="454"/>
    </location>
</feature>
<keyword evidence="4" id="KW-0133">Cell shape</keyword>
<feature type="transmembrane region" description="Helical" evidence="10">
    <location>
        <begin position="411"/>
        <end position="429"/>
    </location>
</feature>
<reference evidence="11 12" key="4">
    <citation type="journal article" date="2009" name="Appl. Environ. Microbiol.">
        <title>Comparative genome-wide transcriptional profiling of Azorhizobium caulinodans ORS571 grown under free-living and symbiotic conditions.</title>
        <authorList>
            <person name="Tsukada S."/>
            <person name="Aono T."/>
            <person name="Akiba N."/>
            <person name="Lee KB."/>
            <person name="Liu CT."/>
            <person name="Toyazaki H."/>
            <person name="Oyaizu H."/>
        </authorList>
    </citation>
    <scope>NUCLEOTIDE SEQUENCE [LARGE SCALE GENOMIC DNA]</scope>
    <source>
        <strain evidence="12">ATCC 43989 / DSM 5975 / JCM 20966 / LMG 6465 / NBRC 14845 / NCIMB 13405 / ORS 571</strain>
    </source>
</reference>
<evidence type="ECO:0000256" key="7">
    <source>
        <dbReference type="ARBA" id="ARBA00023136"/>
    </source>
</evidence>
<dbReference type="AlphaFoldDB" id="A8HVD4"/>
<dbReference type="PRINTS" id="PR01806">
    <property type="entry name" value="VIRFACTRMVIN"/>
</dbReference>
<accession>A8HVD4</accession>
<evidence type="ECO:0000256" key="5">
    <source>
        <dbReference type="ARBA" id="ARBA00022984"/>
    </source>
</evidence>
<proteinExistence type="inferred from homology"/>
<name>A8HVD4_AZOC5</name>
<dbReference type="GO" id="GO:0005886">
    <property type="term" value="C:plasma membrane"/>
    <property type="evidence" value="ECO:0007669"/>
    <property type="project" value="UniProtKB-SubCell"/>
</dbReference>
<dbReference type="PANTHER" id="PTHR47019">
    <property type="entry name" value="LIPID II FLIPPASE MURJ"/>
    <property type="match status" value="1"/>
</dbReference>
<gene>
    <name evidence="11" type="ordered locus">AZC_4303</name>
</gene>
<keyword evidence="12" id="KW-1185">Reference proteome</keyword>
<dbReference type="Proteomes" id="UP000000270">
    <property type="component" value="Chromosome"/>
</dbReference>
<dbReference type="HOGENOM" id="CLU_006797_4_1_5"/>
<comment type="subcellular location">
    <subcellularLocation>
        <location evidence="1">Cell membrane</location>
        <topology evidence="1">Multi-pass membrane protein</topology>
    </subcellularLocation>
</comment>
<evidence type="ECO:0000256" key="8">
    <source>
        <dbReference type="ARBA" id="ARBA00060041"/>
    </source>
</evidence>
<keyword evidence="7 10" id="KW-0472">Membrane</keyword>
<evidence type="ECO:0000256" key="4">
    <source>
        <dbReference type="ARBA" id="ARBA00022960"/>
    </source>
</evidence>
<keyword evidence="2" id="KW-1003">Cell membrane</keyword>
<feature type="transmembrane region" description="Helical" evidence="10">
    <location>
        <begin position="57"/>
        <end position="79"/>
    </location>
</feature>
<feature type="transmembrane region" description="Helical" evidence="10">
    <location>
        <begin position="220"/>
        <end position="239"/>
    </location>
</feature>
<reference evidence="11 12" key="6">
    <citation type="journal article" date="2011" name="Appl. Environ. Microbiol.">
        <title>Involvement of the azorhizobial chromosome partition gene (parA) in the onset of bacteroid differentiation during Sesbania rostrata stem nodule development.</title>
        <authorList>
            <person name="Liu CT."/>
            <person name="Lee KB."/>
            <person name="Wang YS."/>
            <person name="Peng MH."/>
            <person name="Lee KT."/>
            <person name="Suzuki S."/>
            <person name="Suzuki T."/>
            <person name="Oyaizu H."/>
        </authorList>
    </citation>
    <scope>NUCLEOTIDE SEQUENCE [LARGE SCALE GENOMIC DNA]</scope>
    <source>
        <strain evidence="12">ATCC 43989 / DSM 5975 / JCM 20966 / LMG 6465 / NBRC 14845 / NCIMB 13405 / ORS 571</strain>
    </source>
</reference>
<evidence type="ECO:0000256" key="6">
    <source>
        <dbReference type="ARBA" id="ARBA00022989"/>
    </source>
</evidence>
<feature type="transmembrane region" description="Helical" evidence="10">
    <location>
        <begin position="154"/>
        <end position="178"/>
    </location>
</feature>
<feature type="transmembrane region" description="Helical" evidence="10">
    <location>
        <begin position="466"/>
        <end position="484"/>
    </location>
</feature>
<comment type="function">
    <text evidence="8">Involved in peptidoglycan biosynthesis. Transports lipid-linked peptidoglycan precursors from the inner to the outer leaflet of the cytoplasmic membrane.</text>
</comment>
<dbReference type="GO" id="GO:0008360">
    <property type="term" value="P:regulation of cell shape"/>
    <property type="evidence" value="ECO:0007669"/>
    <property type="project" value="UniProtKB-KW"/>
</dbReference>
<dbReference type="PANTHER" id="PTHR47019:SF1">
    <property type="entry name" value="LIPID II FLIPPASE MURJ"/>
    <property type="match status" value="1"/>
</dbReference>
<keyword evidence="6 10" id="KW-1133">Transmembrane helix</keyword>
<dbReference type="EMBL" id="AP009384">
    <property type="protein sequence ID" value="BAF90301.1"/>
    <property type="molecule type" value="Genomic_DNA"/>
</dbReference>
<comment type="similarity">
    <text evidence="9">Belongs to the MurJ/MviN family.</text>
</comment>
<dbReference type="GO" id="GO:0009252">
    <property type="term" value="P:peptidoglycan biosynthetic process"/>
    <property type="evidence" value="ECO:0007669"/>
    <property type="project" value="UniProtKB-KW"/>
</dbReference>
<dbReference type="GO" id="GO:0034204">
    <property type="term" value="P:lipid translocation"/>
    <property type="evidence" value="ECO:0007669"/>
    <property type="project" value="TreeGrafter"/>
</dbReference>
<evidence type="ECO:0000256" key="10">
    <source>
        <dbReference type="SAM" id="Phobius"/>
    </source>
</evidence>
<evidence type="ECO:0000256" key="2">
    <source>
        <dbReference type="ARBA" id="ARBA00022475"/>
    </source>
</evidence>
<feature type="transmembrane region" description="Helical" evidence="10">
    <location>
        <begin position="111"/>
        <end position="134"/>
    </location>
</feature>
<dbReference type="STRING" id="438753.AZC_4303"/>
<evidence type="ECO:0000256" key="3">
    <source>
        <dbReference type="ARBA" id="ARBA00022692"/>
    </source>
</evidence>
<reference evidence="11 12" key="5">
    <citation type="journal article" date="2010" name="Appl. Environ. Microbiol.">
        <title>phrR-like gene praR of Azorhizobium caulinodans ORS571 is essential for symbiosis with Sesbania rostrata and is involved in expression of reb genes.</title>
        <authorList>
            <person name="Akiba N."/>
            <person name="Aono T."/>
            <person name="Toyazaki H."/>
            <person name="Sato S."/>
            <person name="Oyaizu H."/>
        </authorList>
    </citation>
    <scope>NUCLEOTIDE SEQUENCE [LARGE SCALE GENOMIC DNA]</scope>
    <source>
        <strain evidence="12">ATCC 43989 / DSM 5975 / JCM 20966 / LMG 6465 / NBRC 14845 / NCIMB 13405 / ORS 571</strain>
    </source>
</reference>
<reference evidence="11 12" key="1">
    <citation type="journal article" date="2007" name="Appl. Environ. Microbiol.">
        <title>Rhizobial factors required for stem nodule maturation and maintenance in Sesbania rostrata-Azorhizobium caulinodans ORS571 symbiosis.</title>
        <authorList>
            <person name="Suzuki S."/>
            <person name="Aono T."/>
            <person name="Lee KB."/>
            <person name="Suzuki T."/>
            <person name="Liu CT."/>
            <person name="Miwa H."/>
            <person name="Wakao S."/>
            <person name="Iki T."/>
            <person name="Oyaizu H."/>
        </authorList>
    </citation>
    <scope>NUCLEOTIDE SEQUENCE [LARGE SCALE GENOMIC DNA]</scope>
    <source>
        <strain evidence="12">ATCC 43989 / DSM 5975 / JCM 20966 / LMG 6465 / NBRC 14845 / NCIMB 13405 / ORS 571</strain>
    </source>
</reference>
<feature type="transmembrane region" description="Helical" evidence="10">
    <location>
        <begin position="378"/>
        <end position="399"/>
    </location>
</feature>
<evidence type="ECO:0000313" key="11">
    <source>
        <dbReference type="EMBL" id="BAF90301.1"/>
    </source>
</evidence>
<keyword evidence="5" id="KW-0573">Peptidoglycan synthesis</keyword>
<reference evidence="11 12" key="3">
    <citation type="journal article" date="2008" name="BMC Genomics">
        <title>The genome of the versatile nitrogen fixer Azorhizobium caulinodans ORS571.</title>
        <authorList>
            <person name="Lee KB."/>
            <person name="Backer P.D."/>
            <person name="Aono T."/>
            <person name="Liu CT."/>
            <person name="Suzuki S."/>
            <person name="Suzuki T."/>
            <person name="Kaneko T."/>
            <person name="Yamada M."/>
            <person name="Tabata S."/>
            <person name="Kupfer D.M."/>
            <person name="Najar F.Z."/>
            <person name="Wiley G.B."/>
            <person name="Roe B."/>
            <person name="Binnewies T.T."/>
            <person name="Ussery D.W."/>
            <person name="D'Haeze W."/>
            <person name="Herder J.D."/>
            <person name="Gevers D."/>
            <person name="Vereecke D."/>
            <person name="Holsters M."/>
            <person name="Oyaizu H."/>
        </authorList>
    </citation>
    <scope>NUCLEOTIDE SEQUENCE [LARGE SCALE GENOMIC DNA]</scope>
    <source>
        <strain evidence="12">ATCC 43989 / DSM 5975 / JCM 20966 / LMG 6465 / NBRC 14845 / NCIMB 13405 / ORS 571</strain>
    </source>
</reference>